<evidence type="ECO:0000256" key="1">
    <source>
        <dbReference type="ARBA" id="ARBA00022649"/>
    </source>
</evidence>
<proteinExistence type="inferred from homology"/>
<dbReference type="Pfam" id="PF05016">
    <property type="entry name" value="ParE_toxin"/>
    <property type="match status" value="1"/>
</dbReference>
<comment type="similarity">
    <text evidence="2">Belongs to the RelE toxin family.</text>
</comment>
<dbReference type="InterPro" id="IPR028344">
    <property type="entry name" value="ParE1/4"/>
</dbReference>
<evidence type="ECO:0000256" key="2">
    <source>
        <dbReference type="PIRNR" id="PIRNR029218"/>
    </source>
</evidence>
<accession>A0ABW8RUG5</accession>
<dbReference type="EMBL" id="JBEWZH010000004">
    <property type="protein sequence ID" value="MFL0162236.1"/>
    <property type="molecule type" value="Genomic_DNA"/>
</dbReference>
<evidence type="ECO:0000313" key="3">
    <source>
        <dbReference type="EMBL" id="MFL0162236.1"/>
    </source>
</evidence>
<dbReference type="InterPro" id="IPR007712">
    <property type="entry name" value="RelE/ParE_toxin"/>
</dbReference>
<evidence type="ECO:0000313" key="4">
    <source>
        <dbReference type="Proteomes" id="UP001623558"/>
    </source>
</evidence>
<dbReference type="RefSeq" id="WP_406751031.1">
    <property type="nucleotide sequence ID" value="NZ_JBEWZH010000004.1"/>
</dbReference>
<keyword evidence="1" id="KW-1277">Toxin-antitoxin system</keyword>
<dbReference type="PIRSF" id="PIRSF029218">
    <property type="entry name" value="ParE"/>
    <property type="match status" value="1"/>
</dbReference>
<gene>
    <name evidence="3" type="ORF">U0R11_07505</name>
</gene>
<comment type="caution">
    <text evidence="3">The sequence shown here is derived from an EMBL/GenBank/DDBJ whole genome shotgun (WGS) entry which is preliminary data.</text>
</comment>
<protein>
    <recommendedName>
        <fullName evidence="2">Toxin</fullName>
    </recommendedName>
</protein>
<keyword evidence="4" id="KW-1185">Reference proteome</keyword>
<reference evidence="3 4" key="1">
    <citation type="submission" date="2024-07" db="EMBL/GenBank/DDBJ databases">
        <authorList>
            <person name="Pitt A."/>
            <person name="Hahn M.W."/>
        </authorList>
    </citation>
    <scope>NUCLEOTIDE SEQUENCE [LARGE SCALE GENOMIC DNA]</scope>
    <source>
        <strain evidence="3 4">1-SAACH-A3</strain>
    </source>
</reference>
<name>A0ABW8RUG5_9BACT</name>
<dbReference type="Proteomes" id="UP001623558">
    <property type="component" value="Unassembled WGS sequence"/>
</dbReference>
<dbReference type="InterPro" id="IPR035093">
    <property type="entry name" value="RelE/ParE_toxin_dom_sf"/>
</dbReference>
<organism evidence="3 4">
    <name type="scientific">Aquirufa salirivi</name>
    <dbReference type="NCBI Taxonomy" id="3104729"/>
    <lineage>
        <taxon>Bacteria</taxon>
        <taxon>Pseudomonadati</taxon>
        <taxon>Bacteroidota</taxon>
        <taxon>Cytophagia</taxon>
        <taxon>Cytophagales</taxon>
        <taxon>Flectobacillaceae</taxon>
        <taxon>Aquirufa</taxon>
    </lineage>
</organism>
<dbReference type="Gene3D" id="3.30.2310.20">
    <property type="entry name" value="RelE-like"/>
    <property type="match status" value="1"/>
</dbReference>
<sequence length="97" mass="11327">MAKYYFTNKAVDDLSSIWTYTVEIWSENQADAYFQLLLSSCHELAINPTLGRNYEMLGKDILGYKSGEHLILYSRISQNEIEVIRILHGMMDLKKEF</sequence>